<dbReference type="PANTHER" id="PTHR13285">
    <property type="entry name" value="ACYLTRANSFERASE"/>
    <property type="match status" value="1"/>
</dbReference>
<protein>
    <recommendedName>
        <fullName evidence="11">Peptidoglycan O-acetyltransferase</fullName>
    </recommendedName>
</protein>
<evidence type="ECO:0000256" key="8">
    <source>
        <dbReference type="ARBA" id="ARBA00023315"/>
    </source>
</evidence>
<evidence type="ECO:0000256" key="2">
    <source>
        <dbReference type="ARBA" id="ARBA00010323"/>
    </source>
</evidence>
<feature type="transmembrane region" description="Helical" evidence="9">
    <location>
        <begin position="150"/>
        <end position="168"/>
    </location>
</feature>
<feature type="transmembrane region" description="Helical" evidence="9">
    <location>
        <begin position="522"/>
        <end position="540"/>
    </location>
</feature>
<feature type="transmembrane region" description="Helical" evidence="9">
    <location>
        <begin position="408"/>
        <end position="425"/>
    </location>
</feature>
<dbReference type="InterPro" id="IPR028362">
    <property type="entry name" value="AlgI"/>
</dbReference>
<dbReference type="InterPro" id="IPR004299">
    <property type="entry name" value="MBOAT_fam"/>
</dbReference>
<proteinExistence type="inferred from homology"/>
<evidence type="ECO:0000313" key="10">
    <source>
        <dbReference type="EMBL" id="MPL75186.1"/>
    </source>
</evidence>
<evidence type="ECO:0000256" key="1">
    <source>
        <dbReference type="ARBA" id="ARBA00004651"/>
    </source>
</evidence>
<keyword evidence="3" id="KW-1003">Cell membrane</keyword>
<comment type="caution">
    <text evidence="10">The sequence shown here is derived from an EMBL/GenBank/DDBJ whole genome shotgun (WGS) entry which is preliminary data.</text>
</comment>
<accession>A0A644U8A9</accession>
<gene>
    <name evidence="10" type="ORF">SDC9_21008</name>
</gene>
<comment type="similarity">
    <text evidence="2">Belongs to the membrane-bound acyltransferase family.</text>
</comment>
<feature type="transmembrane region" description="Helical" evidence="9">
    <location>
        <begin position="360"/>
        <end position="378"/>
    </location>
</feature>
<keyword evidence="7 9" id="KW-0472">Membrane</keyword>
<evidence type="ECO:0000256" key="5">
    <source>
        <dbReference type="ARBA" id="ARBA00022692"/>
    </source>
</evidence>
<dbReference type="GO" id="GO:0016746">
    <property type="term" value="F:acyltransferase activity"/>
    <property type="evidence" value="ECO:0007669"/>
    <property type="project" value="UniProtKB-KW"/>
</dbReference>
<dbReference type="GO" id="GO:0005886">
    <property type="term" value="C:plasma membrane"/>
    <property type="evidence" value="ECO:0007669"/>
    <property type="project" value="UniProtKB-SubCell"/>
</dbReference>
<dbReference type="InterPro" id="IPR024194">
    <property type="entry name" value="Ac/AlaTfrase_AlgI/DltB"/>
</dbReference>
<evidence type="ECO:0008006" key="11">
    <source>
        <dbReference type="Google" id="ProtNLM"/>
    </source>
</evidence>
<feature type="transmembrane region" description="Helical" evidence="9">
    <location>
        <begin position="61"/>
        <end position="79"/>
    </location>
</feature>
<feature type="transmembrane region" description="Helical" evidence="9">
    <location>
        <begin position="385"/>
        <end position="402"/>
    </location>
</feature>
<evidence type="ECO:0000256" key="9">
    <source>
        <dbReference type="SAM" id="Phobius"/>
    </source>
</evidence>
<dbReference type="PIRSF" id="PIRSF500217">
    <property type="entry name" value="AlgI"/>
    <property type="match status" value="1"/>
</dbReference>
<feature type="transmembrane region" description="Helical" evidence="9">
    <location>
        <begin position="91"/>
        <end position="110"/>
    </location>
</feature>
<evidence type="ECO:0000256" key="4">
    <source>
        <dbReference type="ARBA" id="ARBA00022679"/>
    </source>
</evidence>
<dbReference type="PIRSF" id="PIRSF016636">
    <property type="entry name" value="AlgI_DltB"/>
    <property type="match status" value="1"/>
</dbReference>
<dbReference type="AlphaFoldDB" id="A0A644U8A9"/>
<dbReference type="Pfam" id="PF03062">
    <property type="entry name" value="MBOAT"/>
    <property type="match status" value="1"/>
</dbReference>
<keyword evidence="4" id="KW-0808">Transferase</keyword>
<evidence type="ECO:0000256" key="6">
    <source>
        <dbReference type="ARBA" id="ARBA00022989"/>
    </source>
</evidence>
<dbReference type="EMBL" id="VSSQ01000086">
    <property type="protein sequence ID" value="MPL75186.1"/>
    <property type="molecule type" value="Genomic_DNA"/>
</dbReference>
<comment type="subcellular location">
    <subcellularLocation>
        <location evidence="1">Cell membrane</location>
        <topology evidence="1">Multi-pass membrane protein</topology>
    </subcellularLocation>
</comment>
<reference evidence="10" key="1">
    <citation type="submission" date="2019-08" db="EMBL/GenBank/DDBJ databases">
        <authorList>
            <person name="Kucharzyk K."/>
            <person name="Murdoch R.W."/>
            <person name="Higgins S."/>
            <person name="Loffler F."/>
        </authorList>
    </citation>
    <scope>NUCLEOTIDE SEQUENCE</scope>
</reference>
<dbReference type="InterPro" id="IPR051085">
    <property type="entry name" value="MB_O-acyltransferase"/>
</dbReference>
<dbReference type="GO" id="GO:0042121">
    <property type="term" value="P:alginic acid biosynthetic process"/>
    <property type="evidence" value="ECO:0007669"/>
    <property type="project" value="InterPro"/>
</dbReference>
<organism evidence="10">
    <name type="scientific">bioreactor metagenome</name>
    <dbReference type="NCBI Taxonomy" id="1076179"/>
    <lineage>
        <taxon>unclassified sequences</taxon>
        <taxon>metagenomes</taxon>
        <taxon>ecological metagenomes</taxon>
    </lineage>
</organism>
<feature type="transmembrane region" description="Helical" evidence="9">
    <location>
        <begin position="21"/>
        <end position="41"/>
    </location>
</feature>
<feature type="transmembrane region" description="Helical" evidence="9">
    <location>
        <begin position="252"/>
        <end position="270"/>
    </location>
</feature>
<feature type="transmembrane region" description="Helical" evidence="9">
    <location>
        <begin position="485"/>
        <end position="501"/>
    </location>
</feature>
<keyword evidence="6 9" id="KW-1133">Transmembrane helix</keyword>
<keyword evidence="5 9" id="KW-0812">Transmembrane</keyword>
<feature type="transmembrane region" description="Helical" evidence="9">
    <location>
        <begin position="336"/>
        <end position="354"/>
    </location>
</feature>
<evidence type="ECO:0000256" key="3">
    <source>
        <dbReference type="ARBA" id="ARBA00022475"/>
    </source>
</evidence>
<dbReference type="PANTHER" id="PTHR13285:SF23">
    <property type="entry name" value="TEICHOIC ACID D-ALANYLTRANSFERASE"/>
    <property type="match status" value="1"/>
</dbReference>
<keyword evidence="8" id="KW-0012">Acyltransferase</keyword>
<feature type="transmembrane region" description="Helical" evidence="9">
    <location>
        <begin position="437"/>
        <end position="458"/>
    </location>
</feature>
<evidence type="ECO:0000256" key="7">
    <source>
        <dbReference type="ARBA" id="ARBA00023136"/>
    </source>
</evidence>
<sequence length="552" mass="63320">MNRLKEIFAFSDEFPLIFTQADFWIFFTALYLIFPLIYKRIKLRNTYLLLVSLFFYYKTSGLFVGLLVFTTISNFYLGAGIFNARAKALKLSLLSLSVALNLFILSYFKYSYFIVDSLNYLFGTSYHVSHWLAEWGNSISNEGYFTVDKIILPIGISFYLFQTITYCVDIYHGKLKPLDSVAEFGLFVTFFPQLVAGPIVRAGEFIPQISKPTVISAADFNSGTFMILKGLLKKMIFADYLAMHFMDKVFDAPAMFSGFTNIMALFGYSLQIYGDFSGYTDIAIGLALLMGFRLPVNFNSPYKAQNTSDFWRRWHISLSSFLRDYLYIPLGGNRNATTATVVISVLILAGSILAFRDKTVGITISAAVIMFVSLALAFKGMRKHFVMNINIMLTMLIGGLWHGASWKFVIWGGLNGLGILTYKYWRRISPWEKSEHRAAVVWKIMLTFTFITFTRLYFRGESMEHIAAWYRQVADNMDWSSALQVLYQYRIVFVIMLFGYITHWLPVRTRESIENLWAKSPLALKGIIAVITGIVCYQAYSASFQPFIYFQF</sequence>
<name>A0A644U8A9_9ZZZZ</name>